<dbReference type="Pfam" id="PF18911">
    <property type="entry name" value="PKD_4"/>
    <property type="match status" value="1"/>
</dbReference>
<dbReference type="InterPro" id="IPR013783">
    <property type="entry name" value="Ig-like_fold"/>
</dbReference>
<keyword evidence="2" id="KW-0645">Protease</keyword>
<evidence type="ECO:0000256" key="2">
    <source>
        <dbReference type="ARBA" id="ARBA00022670"/>
    </source>
</evidence>
<keyword evidence="9" id="KW-1185">Reference proteome</keyword>
<dbReference type="InterPro" id="IPR043504">
    <property type="entry name" value="Peptidase_S1_PA_chymotrypsin"/>
</dbReference>
<evidence type="ECO:0000256" key="1">
    <source>
        <dbReference type="ARBA" id="ARBA00001913"/>
    </source>
</evidence>
<dbReference type="SUPFAM" id="SSF49299">
    <property type="entry name" value="PKD domain"/>
    <property type="match status" value="1"/>
</dbReference>
<dbReference type="InterPro" id="IPR007280">
    <property type="entry name" value="Peptidase_C_arc/bac"/>
</dbReference>
<dbReference type="InterPro" id="IPR009003">
    <property type="entry name" value="Peptidase_S1_PA"/>
</dbReference>
<dbReference type="SUPFAM" id="SSF50494">
    <property type="entry name" value="Trypsin-like serine proteases"/>
    <property type="match status" value="1"/>
</dbReference>
<dbReference type="GO" id="GO:0006508">
    <property type="term" value="P:proteolysis"/>
    <property type="evidence" value="ECO:0007669"/>
    <property type="project" value="UniProtKB-KW"/>
</dbReference>
<feature type="domain" description="PKD" evidence="7">
    <location>
        <begin position="460"/>
        <end position="539"/>
    </location>
</feature>
<sequence length="752" mass="79966">MYKGILKYTTIMMALASTTVFSAEPPTSPMSLNTAQTLQAMPEVTMSALDNAALRARDAKRLAQSTEPVLQFAEPIAVSIKPDANWASVPAIQGKESYSVWRTKISSPGALSLNLGFTKFYMPEGGSLFVYSPSGEQMIRPFTSKDNEDHGQLWTPMITGDTVVIEVNIPTKKLDFLELELTSVNHGYIGSDLQDVFQESRILSGSCNVDVVCPAGDDWRQQIRSVAAYSTGGSLFCTGSVLNNTANDGKGMFLTADHCGITSSNAASLVTYWNFENSYCREPGSGDSGGNGDGQLNQFNTGAIFRAGNSSSDFTLVELDDPFDPNHNVYLSGWNANTTLNTSAVGIHHPNVDEKRISFENDNVVRTNYSSNTETPNGTHVRVIDWDLGTTEPGSSGSPLYDQNKRVIGQLHGGGAACGNNSSDWYGALSVSWNNGASNWLDAANTGELAIDGREASGAGPELPNASFSFNCNGLSCDFDGSGSTDNNGTITSYAWTFGDNSSGSGTNPSHTYGAYGSYSVTLTVTDNDGNQDSTTRSVDLADPTQGQLTNGVPVTGLADSSGNEQEFFLTVPAEATSVDFNMSGGSGDADLYVKFGSKPTTSDYDCRPYLGGNNEDCSFSSAQAGTYYVMVRAYSTYSGVSLVGSYQTGGSGGDSGSNLDIDLSTNNWFRHTIDVPAGTSTLTVTTSNGSGDADLYLRAGSQPTTSAYNCRSWTSSNNESCVIDNPTPGTWHVGVRAYRAVTGVDEQWSYQ</sequence>
<evidence type="ECO:0000256" key="3">
    <source>
        <dbReference type="ARBA" id="ARBA00022801"/>
    </source>
</evidence>
<name>A0AAF0CDF2_9GAMM</name>
<evidence type="ECO:0000256" key="5">
    <source>
        <dbReference type="SAM" id="MobiDB-lite"/>
    </source>
</evidence>
<dbReference type="Gene3D" id="2.40.10.10">
    <property type="entry name" value="Trypsin-like serine proteases"/>
    <property type="match status" value="2"/>
</dbReference>
<dbReference type="KEGG" id="tvd:SG34_030675"/>
<organism evidence="8 9">
    <name type="scientific">Thalassomonas viridans</name>
    <dbReference type="NCBI Taxonomy" id="137584"/>
    <lineage>
        <taxon>Bacteria</taxon>
        <taxon>Pseudomonadati</taxon>
        <taxon>Pseudomonadota</taxon>
        <taxon>Gammaproteobacteria</taxon>
        <taxon>Alteromonadales</taxon>
        <taxon>Colwelliaceae</taxon>
        <taxon>Thalassomonas</taxon>
    </lineage>
</organism>
<evidence type="ECO:0000313" key="9">
    <source>
        <dbReference type="Proteomes" id="UP000032352"/>
    </source>
</evidence>
<dbReference type="SUPFAM" id="SSF89260">
    <property type="entry name" value="Collagen-binding domain"/>
    <property type="match status" value="1"/>
</dbReference>
<keyword evidence="4" id="KW-0865">Zymogen</keyword>
<dbReference type="GO" id="GO:0008233">
    <property type="term" value="F:peptidase activity"/>
    <property type="evidence" value="ECO:0007669"/>
    <property type="project" value="UniProtKB-KW"/>
</dbReference>
<dbReference type="PROSITE" id="PS50093">
    <property type="entry name" value="PKD"/>
    <property type="match status" value="1"/>
</dbReference>
<evidence type="ECO:0000256" key="6">
    <source>
        <dbReference type="SAM" id="SignalP"/>
    </source>
</evidence>
<evidence type="ECO:0000313" key="8">
    <source>
        <dbReference type="EMBL" id="WDE09133.1"/>
    </source>
</evidence>
<gene>
    <name evidence="8" type="ORF">SG34_030675</name>
</gene>
<dbReference type="FunFam" id="2.60.120.380:FF:000013">
    <property type="entry name" value="Alkaline serine protease"/>
    <property type="match status" value="1"/>
</dbReference>
<dbReference type="EMBL" id="CP059734">
    <property type="protein sequence ID" value="WDE09133.1"/>
    <property type="molecule type" value="Genomic_DNA"/>
</dbReference>
<dbReference type="AlphaFoldDB" id="A0AAF0CDF2"/>
<dbReference type="CDD" id="cd00146">
    <property type="entry name" value="PKD"/>
    <property type="match status" value="1"/>
</dbReference>
<keyword evidence="6" id="KW-0732">Signal</keyword>
<dbReference type="Proteomes" id="UP000032352">
    <property type="component" value="Chromosome pTvir"/>
</dbReference>
<protein>
    <submittedName>
        <fullName evidence="8">Pre-peptidase C-terminal domain-containing protein</fullName>
    </submittedName>
</protein>
<dbReference type="PANTHER" id="PTHR36234">
    <property type="entry name" value="LYSYL ENDOPEPTIDASE"/>
    <property type="match status" value="1"/>
</dbReference>
<dbReference type="Pfam" id="PF13365">
    <property type="entry name" value="Trypsin_2"/>
    <property type="match status" value="1"/>
</dbReference>
<reference evidence="8 9" key="2">
    <citation type="journal article" date="2022" name="Mar. Drugs">
        <title>Bioassay-Guided Fractionation Leads to the Detection of Cholic Acid Generated by the Rare Thalassomonas sp.</title>
        <authorList>
            <person name="Pheiffer F."/>
            <person name="Schneider Y.K."/>
            <person name="Hansen E.H."/>
            <person name="Andersen J.H."/>
            <person name="Isaksson J."/>
            <person name="Busche T."/>
            <person name="R C."/>
            <person name="Kalinowski J."/>
            <person name="Zyl L.V."/>
            <person name="Trindade M."/>
        </authorList>
    </citation>
    <scope>NUCLEOTIDE SEQUENCE [LARGE SCALE GENOMIC DNA]</scope>
    <source>
        <strain evidence="8 9">XOM25</strain>
    </source>
</reference>
<comment type="cofactor">
    <cofactor evidence="1">
        <name>Ca(2+)</name>
        <dbReference type="ChEBI" id="CHEBI:29108"/>
    </cofactor>
</comment>
<evidence type="ECO:0000259" key="7">
    <source>
        <dbReference type="PROSITE" id="PS50093"/>
    </source>
</evidence>
<dbReference type="SMART" id="SM00089">
    <property type="entry name" value="PKD"/>
    <property type="match status" value="1"/>
</dbReference>
<dbReference type="RefSeq" id="WP_084724108.1">
    <property type="nucleotide sequence ID" value="NZ_CP059734.1"/>
</dbReference>
<feature type="signal peptide" evidence="6">
    <location>
        <begin position="1"/>
        <end position="22"/>
    </location>
</feature>
<feature type="chain" id="PRO_5042061389" evidence="6">
    <location>
        <begin position="23"/>
        <end position="752"/>
    </location>
</feature>
<dbReference type="Gene3D" id="2.60.120.380">
    <property type="match status" value="2"/>
</dbReference>
<keyword evidence="3" id="KW-0378">Hydrolase</keyword>
<dbReference type="InterPro" id="IPR035986">
    <property type="entry name" value="PKD_dom_sf"/>
</dbReference>
<dbReference type="Gene3D" id="2.60.40.10">
    <property type="entry name" value="Immunoglobulins"/>
    <property type="match status" value="1"/>
</dbReference>
<accession>A0AAF0CDF2</accession>
<evidence type="ECO:0000256" key="4">
    <source>
        <dbReference type="ARBA" id="ARBA00023145"/>
    </source>
</evidence>
<proteinExistence type="predicted"/>
<feature type="region of interest" description="Disordered" evidence="5">
    <location>
        <begin position="531"/>
        <end position="552"/>
    </location>
</feature>
<dbReference type="InterPro" id="IPR022409">
    <property type="entry name" value="PKD/Chitinase_dom"/>
</dbReference>
<dbReference type="InterPro" id="IPR000601">
    <property type="entry name" value="PKD_dom"/>
</dbReference>
<reference evidence="8 9" key="1">
    <citation type="journal article" date="2015" name="Genome Announc.">
        <title>Draft Genome Sequences of Marine Isolates of Thalassomonas viridans and Thalassomonas actiniarum.</title>
        <authorList>
            <person name="Olonade I."/>
            <person name="van Zyl L.J."/>
            <person name="Trindade M."/>
        </authorList>
    </citation>
    <scope>NUCLEOTIDE SEQUENCE [LARGE SCALE GENOMIC DNA]</scope>
    <source>
        <strain evidence="8 9">XOM25</strain>
    </source>
</reference>
<dbReference type="PANTHER" id="PTHR36234:SF5">
    <property type="entry name" value="LYSYL ENDOPEPTIDASE"/>
    <property type="match status" value="1"/>
</dbReference>
<dbReference type="Pfam" id="PF04151">
    <property type="entry name" value="PPC"/>
    <property type="match status" value="2"/>
</dbReference>